<dbReference type="SFLD" id="SFLDS00005">
    <property type="entry name" value="Isoprenoid_Synthase_Type_I"/>
    <property type="match status" value="1"/>
</dbReference>
<evidence type="ECO:0000259" key="5">
    <source>
        <dbReference type="Pfam" id="PF03936"/>
    </source>
</evidence>
<dbReference type="EMBL" id="MLFT02000003">
    <property type="protein sequence ID" value="PHT51596.1"/>
    <property type="molecule type" value="Genomic_DNA"/>
</dbReference>
<dbReference type="OrthoDB" id="1877784at2759"/>
<dbReference type="InterPro" id="IPR008949">
    <property type="entry name" value="Isoprenoid_synthase_dom_sf"/>
</dbReference>
<accession>A0A2G2X264</accession>
<evidence type="ECO:0000313" key="6">
    <source>
        <dbReference type="EMBL" id="PHT51596.1"/>
    </source>
</evidence>
<feature type="domain" description="Terpene synthase N-terminal" evidence="4">
    <location>
        <begin position="5"/>
        <end position="146"/>
    </location>
</feature>
<dbReference type="InterPro" id="IPR008930">
    <property type="entry name" value="Terpenoid_cyclase/PrenylTrfase"/>
</dbReference>
<dbReference type="CDD" id="cd00684">
    <property type="entry name" value="Terpene_cyclase_plant_C1"/>
    <property type="match status" value="1"/>
</dbReference>
<dbReference type="InterPro" id="IPR050148">
    <property type="entry name" value="Terpene_synthase-like"/>
</dbReference>
<dbReference type="Gene3D" id="1.50.10.130">
    <property type="entry name" value="Terpene synthase, N-terminal domain"/>
    <property type="match status" value="1"/>
</dbReference>
<evidence type="ECO:0000256" key="1">
    <source>
        <dbReference type="ARBA" id="ARBA00004721"/>
    </source>
</evidence>
<evidence type="ECO:0000313" key="7">
    <source>
        <dbReference type="Proteomes" id="UP000224567"/>
    </source>
</evidence>
<comment type="pathway">
    <text evidence="1">Secondary metabolite biosynthesis; terpenoid biosynthesis.</text>
</comment>
<proteinExistence type="predicted"/>
<dbReference type="FunFam" id="1.50.10.130:FF:000001">
    <property type="entry name" value="Isoprene synthase, chloroplastic"/>
    <property type="match status" value="1"/>
</dbReference>
<sequence>MLVMAPSKSLQKLDLINIIQRLGVAYHFEREIEESLSYMYTHYEEWIGEVDGNGLYAIALCFRLLRQQGYYASCGAFRKFINDKGNFKNELVNDVHGILSLYEAAQFRVHGEEIMDEALNFTITQLKLILPKLSNSQLAQQVSNALKFSIKDGVVRVETRKYISFNHENEVLLNFAKLDFNILQKLHKKELCGITRWWKKLEIVKSLPYVRDKLAEAYFWSLSVYFEPQYSIARKLSTKIAYFLTIIDDTYDIYGTLDEITFLTEAIERWNIDASEQLPLYMKIVYCNLLDVYNEIEKELTNENKSFLVNYFIIEMKKVVRAYFEEARWYHEKKVPTMEQYMKNGIASSGYLLLATTFWLGMGKQATKDALDWITTEPPILVAASLIGRLLNDLKSHENMSPKKNERRTGNQPAYPSIQADPLDERVSHVEFKAAFTTIANSVAAQNE</sequence>
<dbReference type="InterPro" id="IPR034741">
    <property type="entry name" value="Terpene_cyclase-like_1_C"/>
</dbReference>
<keyword evidence="7" id="KW-1185">Reference proteome</keyword>
<keyword evidence="2" id="KW-0479">Metal-binding</keyword>
<name>A0A2G2X264_CAPBA</name>
<dbReference type="PANTHER" id="PTHR31225:SF209">
    <property type="entry name" value="TERPENE SYNTHASE 17"/>
    <property type="match status" value="1"/>
</dbReference>
<evidence type="ECO:0000256" key="3">
    <source>
        <dbReference type="SAM" id="MobiDB-lite"/>
    </source>
</evidence>
<dbReference type="SFLD" id="SFLDG01019">
    <property type="entry name" value="Terpene_Cyclase_Like_1_C_Termi"/>
    <property type="match status" value="1"/>
</dbReference>
<dbReference type="GO" id="GO:0010333">
    <property type="term" value="F:terpene synthase activity"/>
    <property type="evidence" value="ECO:0007669"/>
    <property type="project" value="InterPro"/>
</dbReference>
<evidence type="ECO:0000259" key="4">
    <source>
        <dbReference type="Pfam" id="PF01397"/>
    </source>
</evidence>
<feature type="compositionally biased region" description="Basic and acidic residues" evidence="3">
    <location>
        <begin position="397"/>
        <end position="409"/>
    </location>
</feature>
<comment type="caution">
    <text evidence="6">The sequence shown here is derived from an EMBL/GenBank/DDBJ whole genome shotgun (WGS) entry which is preliminary data.</text>
</comment>
<reference evidence="6 7" key="1">
    <citation type="journal article" date="2017" name="Genome Biol.">
        <title>New reference genome sequences of hot pepper reveal the massive evolution of plant disease-resistance genes by retroduplication.</title>
        <authorList>
            <person name="Kim S."/>
            <person name="Park J."/>
            <person name="Yeom S.I."/>
            <person name="Kim Y.M."/>
            <person name="Seo E."/>
            <person name="Kim K.T."/>
            <person name="Kim M.S."/>
            <person name="Lee J.M."/>
            <person name="Cheong K."/>
            <person name="Shin H.S."/>
            <person name="Kim S.B."/>
            <person name="Han K."/>
            <person name="Lee J."/>
            <person name="Park M."/>
            <person name="Lee H.A."/>
            <person name="Lee H.Y."/>
            <person name="Lee Y."/>
            <person name="Oh S."/>
            <person name="Lee J.H."/>
            <person name="Choi E."/>
            <person name="Choi E."/>
            <person name="Lee S.E."/>
            <person name="Jeon J."/>
            <person name="Kim H."/>
            <person name="Choi G."/>
            <person name="Song H."/>
            <person name="Lee J."/>
            <person name="Lee S.C."/>
            <person name="Kwon J.K."/>
            <person name="Lee H.Y."/>
            <person name="Koo N."/>
            <person name="Hong Y."/>
            <person name="Kim R.W."/>
            <person name="Kang W.H."/>
            <person name="Huh J.H."/>
            <person name="Kang B.C."/>
            <person name="Yang T.J."/>
            <person name="Lee Y.H."/>
            <person name="Bennetzen J.L."/>
            <person name="Choi D."/>
        </authorList>
    </citation>
    <scope>NUCLEOTIDE SEQUENCE [LARGE SCALE GENOMIC DNA]</scope>
    <source>
        <strain evidence="7">cv. PBC81</strain>
    </source>
</reference>
<dbReference type="UniPathway" id="UPA00213"/>
<dbReference type="GO" id="GO:0016102">
    <property type="term" value="P:diterpenoid biosynthetic process"/>
    <property type="evidence" value="ECO:0007669"/>
    <property type="project" value="InterPro"/>
</dbReference>
<reference evidence="7" key="2">
    <citation type="journal article" date="2017" name="J. Anim. Genet.">
        <title>Multiple reference genome sequences of hot pepper reveal the massive evolution of plant disease resistance genes by retroduplication.</title>
        <authorList>
            <person name="Kim S."/>
            <person name="Park J."/>
            <person name="Yeom S.-I."/>
            <person name="Kim Y.-M."/>
            <person name="Seo E."/>
            <person name="Kim K.-T."/>
            <person name="Kim M.-S."/>
            <person name="Lee J.M."/>
            <person name="Cheong K."/>
            <person name="Shin H.-S."/>
            <person name="Kim S.-B."/>
            <person name="Han K."/>
            <person name="Lee J."/>
            <person name="Park M."/>
            <person name="Lee H.-A."/>
            <person name="Lee H.-Y."/>
            <person name="Lee Y."/>
            <person name="Oh S."/>
            <person name="Lee J.H."/>
            <person name="Choi E."/>
            <person name="Choi E."/>
            <person name="Lee S.E."/>
            <person name="Jeon J."/>
            <person name="Kim H."/>
            <person name="Choi G."/>
            <person name="Song H."/>
            <person name="Lee J."/>
            <person name="Lee S.-C."/>
            <person name="Kwon J.-K."/>
            <person name="Lee H.-Y."/>
            <person name="Koo N."/>
            <person name="Hong Y."/>
            <person name="Kim R.W."/>
            <person name="Kang W.-H."/>
            <person name="Huh J.H."/>
            <person name="Kang B.-C."/>
            <person name="Yang T.-J."/>
            <person name="Lee Y.-H."/>
            <person name="Bennetzen J.L."/>
            <person name="Choi D."/>
        </authorList>
    </citation>
    <scope>NUCLEOTIDE SEQUENCE [LARGE SCALE GENOMIC DNA]</scope>
    <source>
        <strain evidence="7">cv. PBC81</strain>
    </source>
</reference>
<dbReference type="Proteomes" id="UP000224567">
    <property type="component" value="Unassembled WGS sequence"/>
</dbReference>
<feature type="region of interest" description="Disordered" evidence="3">
    <location>
        <begin position="397"/>
        <end position="420"/>
    </location>
</feature>
<dbReference type="Gene3D" id="1.10.600.10">
    <property type="entry name" value="Farnesyl Diphosphate Synthase"/>
    <property type="match status" value="1"/>
</dbReference>
<dbReference type="GO" id="GO:0000287">
    <property type="term" value="F:magnesium ion binding"/>
    <property type="evidence" value="ECO:0007669"/>
    <property type="project" value="InterPro"/>
</dbReference>
<protein>
    <submittedName>
        <fullName evidence="6">Uncharacterized protein</fullName>
    </submittedName>
</protein>
<dbReference type="InterPro" id="IPR001906">
    <property type="entry name" value="Terpene_synth_N"/>
</dbReference>
<dbReference type="AlphaFoldDB" id="A0A2G2X264"/>
<dbReference type="STRING" id="33114.A0A2G2X264"/>
<dbReference type="SUPFAM" id="SSF48239">
    <property type="entry name" value="Terpenoid cyclases/Protein prenyltransferases"/>
    <property type="match status" value="1"/>
</dbReference>
<gene>
    <name evidence="6" type="ORF">CQW23_06058</name>
</gene>
<dbReference type="Pfam" id="PF01397">
    <property type="entry name" value="Terpene_synth"/>
    <property type="match status" value="1"/>
</dbReference>
<dbReference type="SUPFAM" id="SSF48576">
    <property type="entry name" value="Terpenoid synthases"/>
    <property type="match status" value="1"/>
</dbReference>
<dbReference type="PANTHER" id="PTHR31225">
    <property type="entry name" value="OS04G0344100 PROTEIN-RELATED"/>
    <property type="match status" value="1"/>
</dbReference>
<evidence type="ECO:0000256" key="2">
    <source>
        <dbReference type="ARBA" id="ARBA00022723"/>
    </source>
</evidence>
<dbReference type="InterPro" id="IPR005630">
    <property type="entry name" value="Terpene_synthase_metal-bd"/>
</dbReference>
<dbReference type="Pfam" id="PF03936">
    <property type="entry name" value="Terpene_synth_C"/>
    <property type="match status" value="1"/>
</dbReference>
<feature type="domain" description="Terpene synthase metal-binding" evidence="5">
    <location>
        <begin position="199"/>
        <end position="399"/>
    </location>
</feature>
<dbReference type="InterPro" id="IPR036965">
    <property type="entry name" value="Terpene_synth_N_sf"/>
</dbReference>
<organism evidence="6 7">
    <name type="scientific">Capsicum baccatum</name>
    <name type="common">Peruvian pepper</name>
    <dbReference type="NCBI Taxonomy" id="33114"/>
    <lineage>
        <taxon>Eukaryota</taxon>
        <taxon>Viridiplantae</taxon>
        <taxon>Streptophyta</taxon>
        <taxon>Embryophyta</taxon>
        <taxon>Tracheophyta</taxon>
        <taxon>Spermatophyta</taxon>
        <taxon>Magnoliopsida</taxon>
        <taxon>eudicotyledons</taxon>
        <taxon>Gunneridae</taxon>
        <taxon>Pentapetalae</taxon>
        <taxon>asterids</taxon>
        <taxon>lamiids</taxon>
        <taxon>Solanales</taxon>
        <taxon>Solanaceae</taxon>
        <taxon>Solanoideae</taxon>
        <taxon>Capsiceae</taxon>
        <taxon>Capsicum</taxon>
    </lineage>
</organism>
<dbReference type="InterPro" id="IPR044814">
    <property type="entry name" value="Terpene_cyclase_plant_C1"/>
</dbReference>